<dbReference type="VEuPathDB" id="FungiDB:MELLADRAFT_112230"/>
<organism evidence="3">
    <name type="scientific">Melampsora larici-populina (strain 98AG31 / pathotype 3-4-7)</name>
    <name type="common">Poplar leaf rust fungus</name>
    <dbReference type="NCBI Taxonomy" id="747676"/>
    <lineage>
        <taxon>Eukaryota</taxon>
        <taxon>Fungi</taxon>
        <taxon>Dikarya</taxon>
        <taxon>Basidiomycota</taxon>
        <taxon>Pucciniomycotina</taxon>
        <taxon>Pucciniomycetes</taxon>
        <taxon>Pucciniales</taxon>
        <taxon>Melampsoraceae</taxon>
        <taxon>Melampsora</taxon>
    </lineage>
</organism>
<name>F4S5S9_MELLP</name>
<sequence length="545" mass="62392">MSYGSPFAISVRQDKRQPQDTRPRRVTRAVEMRNVAPVVTLSISKSYDSPYLEKKPTHSESFPDISGFLILSAVESIVPIPAFGSISFHQDIIQDRFPSIFSSQTQPHLLLKPPCYTTMTNLSIQSSTPPDKGWLPYDIVSQIVDIFVSDLGHYRYDDHDTSSDEYLLHESITELLQLRLVSKTWSEAVIPFAFHSMELHSSKAVQVILDNWSKIQAPDRPCPVKRLIIQDLFFVDHTNEKSVKGLKSTVIFMDQAVKLIELIGENLNELTMLFVDGFGIAPNLVKAVKRIKDLKKLCIQDGEGYDLPAGYVPQSLSDLLVAVPKLQAFTLEYVVLMWFQLKSPALSNLQYFNFRFFPNNLDAIGHIVKTAKESLKIIEYRGDFKDARLVFGPIANTLEGLITYIVEDDIPQSAKNMKFPKLRLFRTRLFREPDRFGRFEHFLNWPIFHSIRTLVLDSYEGAYYLTDHLERGGKSPFENTPNLKHIIFMIDESSGGCSAVTLKLVEDLKTYGIRCHMRPESKPEKLMMDYIMYMDGRLEMKRGVK</sequence>
<dbReference type="RefSeq" id="XP_007416719.1">
    <property type="nucleotide sequence ID" value="XM_007416657.1"/>
</dbReference>
<dbReference type="KEGG" id="mlr:MELLADRAFT_112230"/>
<accession>F4S5S9</accession>
<dbReference type="HOGENOM" id="CLU_032925_2_0_1"/>
<proteinExistence type="predicted"/>
<dbReference type="Proteomes" id="UP000001072">
    <property type="component" value="Unassembled WGS sequence"/>
</dbReference>
<feature type="compositionally biased region" description="Basic and acidic residues" evidence="1">
    <location>
        <begin position="12"/>
        <end position="24"/>
    </location>
</feature>
<keyword evidence="3" id="KW-1185">Reference proteome</keyword>
<evidence type="ECO:0000313" key="3">
    <source>
        <dbReference type="Proteomes" id="UP000001072"/>
    </source>
</evidence>
<gene>
    <name evidence="2" type="ORF">MELLADRAFT_112230</name>
</gene>
<evidence type="ECO:0000313" key="2">
    <source>
        <dbReference type="EMBL" id="EGG00011.1"/>
    </source>
</evidence>
<reference evidence="3" key="1">
    <citation type="journal article" date="2011" name="Proc. Natl. Acad. Sci. U.S.A.">
        <title>Obligate biotrophy features unraveled by the genomic analysis of rust fungi.</title>
        <authorList>
            <person name="Duplessis S."/>
            <person name="Cuomo C.A."/>
            <person name="Lin Y.-C."/>
            <person name="Aerts A."/>
            <person name="Tisserant E."/>
            <person name="Veneault-Fourrey C."/>
            <person name="Joly D.L."/>
            <person name="Hacquard S."/>
            <person name="Amselem J."/>
            <person name="Cantarel B.L."/>
            <person name="Chiu R."/>
            <person name="Coutinho P.M."/>
            <person name="Feau N."/>
            <person name="Field M."/>
            <person name="Frey P."/>
            <person name="Gelhaye E."/>
            <person name="Goldberg J."/>
            <person name="Grabherr M.G."/>
            <person name="Kodira C.D."/>
            <person name="Kohler A."/>
            <person name="Kuees U."/>
            <person name="Lindquist E.A."/>
            <person name="Lucas S.M."/>
            <person name="Mago R."/>
            <person name="Mauceli E."/>
            <person name="Morin E."/>
            <person name="Murat C."/>
            <person name="Pangilinan J.L."/>
            <person name="Park R."/>
            <person name="Pearson M."/>
            <person name="Quesneville H."/>
            <person name="Rouhier N."/>
            <person name="Sakthikumar S."/>
            <person name="Salamov A.A."/>
            <person name="Schmutz J."/>
            <person name="Selles B."/>
            <person name="Shapiro H."/>
            <person name="Tanguay P."/>
            <person name="Tuskan G.A."/>
            <person name="Henrissat B."/>
            <person name="Van de Peer Y."/>
            <person name="Rouze P."/>
            <person name="Ellis J.G."/>
            <person name="Dodds P.N."/>
            <person name="Schein J.E."/>
            <person name="Zhong S."/>
            <person name="Hamelin R.C."/>
            <person name="Grigoriev I.V."/>
            <person name="Szabo L.J."/>
            <person name="Martin F."/>
        </authorList>
    </citation>
    <scope>NUCLEOTIDE SEQUENCE [LARGE SCALE GENOMIC DNA]</scope>
    <source>
        <strain evidence="3">98AG31 / pathotype 3-4-7</strain>
    </source>
</reference>
<dbReference type="EMBL" id="GL883152">
    <property type="protein sequence ID" value="EGG00011.1"/>
    <property type="molecule type" value="Genomic_DNA"/>
</dbReference>
<dbReference type="InParanoid" id="F4S5S9"/>
<protein>
    <submittedName>
        <fullName evidence="2">Uncharacterized protein</fullName>
    </submittedName>
</protein>
<feature type="region of interest" description="Disordered" evidence="1">
    <location>
        <begin position="1"/>
        <end position="24"/>
    </location>
</feature>
<dbReference type="AlphaFoldDB" id="F4S5S9"/>
<dbReference type="GeneID" id="18924614"/>
<evidence type="ECO:0000256" key="1">
    <source>
        <dbReference type="SAM" id="MobiDB-lite"/>
    </source>
</evidence>